<name>A0A0R2L9G6_9LACO</name>
<evidence type="ECO:0000256" key="2">
    <source>
        <dbReference type="ARBA" id="ARBA00022597"/>
    </source>
</evidence>
<dbReference type="InterPro" id="IPR003188">
    <property type="entry name" value="PTS_IIA_lac/cel"/>
</dbReference>
<proteinExistence type="predicted"/>
<dbReference type="EMBL" id="JQCN01000045">
    <property type="protein sequence ID" value="KRN98511.1"/>
    <property type="molecule type" value="Genomic_DNA"/>
</dbReference>
<dbReference type="InterPro" id="IPR036542">
    <property type="entry name" value="PTS_IIA_lac/cel_sf"/>
</dbReference>
<dbReference type="PROSITE" id="PS51095">
    <property type="entry name" value="PTS_EIIA_TYPE_3"/>
    <property type="match status" value="1"/>
</dbReference>
<protein>
    <submittedName>
        <fullName evidence="8">PTS system, lactose cellobiose-specific IIA subunit</fullName>
    </submittedName>
</protein>
<dbReference type="RefSeq" id="WP_017868404.1">
    <property type="nucleotide sequence ID" value="NZ_BJYB01000016.1"/>
</dbReference>
<keyword evidence="6" id="KW-0479">Metal-binding</keyword>
<dbReference type="OrthoDB" id="350602at2"/>
<feature type="active site" description="Tele-phosphohistidine intermediate" evidence="5">
    <location>
        <position position="87"/>
    </location>
</feature>
<dbReference type="CDD" id="cd00215">
    <property type="entry name" value="PTS_IIA_lac"/>
    <property type="match status" value="1"/>
</dbReference>
<dbReference type="SUPFAM" id="SSF46973">
    <property type="entry name" value="Enzyme IIa from lactose specific PTS, IIa-lac"/>
    <property type="match status" value="1"/>
</dbReference>
<evidence type="ECO:0000313" key="8">
    <source>
        <dbReference type="EMBL" id="KRN98511.1"/>
    </source>
</evidence>
<organism evidence="8 9">
    <name type="scientific">Ligilactobacillus pobuzihii</name>
    <dbReference type="NCBI Taxonomy" id="449659"/>
    <lineage>
        <taxon>Bacteria</taxon>
        <taxon>Bacillati</taxon>
        <taxon>Bacillota</taxon>
        <taxon>Bacilli</taxon>
        <taxon>Lactobacillales</taxon>
        <taxon>Lactobacillaceae</taxon>
        <taxon>Ligilactobacillus</taxon>
    </lineage>
</organism>
<dbReference type="Gene3D" id="1.20.58.80">
    <property type="entry name" value="Phosphotransferase system, lactose/cellobiose-type IIA subunit"/>
    <property type="match status" value="1"/>
</dbReference>
<evidence type="ECO:0000256" key="1">
    <source>
        <dbReference type="ARBA" id="ARBA00022448"/>
    </source>
</evidence>
<keyword evidence="6" id="KW-0460">Magnesium</keyword>
<sequence length="117" mass="12922">MAEEEKNSQQSEEEQMQTTMGLIVNAGNAKSFAVEAIKAAKEGDFDKAHDKLDDAQKALVSAHNTQTGMLTKEAQGEHAQVTLLMVHSQDHLMTAITFVDLATNFVDVYEQLDELKK</sequence>
<dbReference type="PATRIC" id="fig|449659.4.peg.1888"/>
<dbReference type="Proteomes" id="UP000051886">
    <property type="component" value="Unassembled WGS sequence"/>
</dbReference>
<dbReference type="GO" id="GO:0009401">
    <property type="term" value="P:phosphoenolpyruvate-dependent sugar phosphotransferase system"/>
    <property type="evidence" value="ECO:0007669"/>
    <property type="project" value="UniProtKB-KW"/>
</dbReference>
<dbReference type="GO" id="GO:0046872">
    <property type="term" value="F:metal ion binding"/>
    <property type="evidence" value="ECO:0007669"/>
    <property type="project" value="UniProtKB-KW"/>
</dbReference>
<comment type="caution">
    <text evidence="8">The sequence shown here is derived from an EMBL/GenBank/DDBJ whole genome shotgun (WGS) entry which is preliminary data.</text>
</comment>
<dbReference type="GO" id="GO:0016740">
    <property type="term" value="F:transferase activity"/>
    <property type="evidence" value="ECO:0007669"/>
    <property type="project" value="UniProtKB-KW"/>
</dbReference>
<dbReference type="PIRSF" id="PIRSF000699">
    <property type="entry name" value="PTS_IILac_III"/>
    <property type="match status" value="1"/>
</dbReference>
<comment type="cofactor">
    <cofactor evidence="6">
        <name>Mg(2+)</name>
        <dbReference type="ChEBI" id="CHEBI:18420"/>
    </cofactor>
    <text evidence="6">Binds 1 Mg(2+) ion per trimer.</text>
</comment>
<evidence type="ECO:0000256" key="7">
    <source>
        <dbReference type="PROSITE-ProRule" id="PRU00418"/>
    </source>
</evidence>
<dbReference type="STRING" id="449659.IV66_GL001842"/>
<keyword evidence="4" id="KW-0598">Phosphotransferase system</keyword>
<dbReference type="PANTHER" id="PTHR34382:SF7">
    <property type="entry name" value="PTS SYSTEM N,N'-DIACETYLCHITOBIOSE-SPECIFIC EIIA COMPONENT"/>
    <property type="match status" value="1"/>
</dbReference>
<dbReference type="Pfam" id="PF02255">
    <property type="entry name" value="PTS_IIA"/>
    <property type="match status" value="1"/>
</dbReference>
<feature type="modified residue" description="Phosphohistidine; by HPr" evidence="7">
    <location>
        <position position="87"/>
    </location>
</feature>
<evidence type="ECO:0000256" key="6">
    <source>
        <dbReference type="PIRSR" id="PIRSR000699-2"/>
    </source>
</evidence>
<accession>A0A0R2L9G6</accession>
<dbReference type="AlphaFoldDB" id="A0A0R2L9G6"/>
<keyword evidence="2" id="KW-0762">Sugar transport</keyword>
<reference evidence="8 9" key="1">
    <citation type="journal article" date="2015" name="Genome Announc.">
        <title>Expanding the biotechnology potential of lactobacilli through comparative genomics of 213 strains and associated genera.</title>
        <authorList>
            <person name="Sun Z."/>
            <person name="Harris H.M."/>
            <person name="McCann A."/>
            <person name="Guo C."/>
            <person name="Argimon S."/>
            <person name="Zhang W."/>
            <person name="Yang X."/>
            <person name="Jeffery I.B."/>
            <person name="Cooney J.C."/>
            <person name="Kagawa T.F."/>
            <person name="Liu W."/>
            <person name="Song Y."/>
            <person name="Salvetti E."/>
            <person name="Wrobel A."/>
            <person name="Rasinkangas P."/>
            <person name="Parkhill J."/>
            <person name="Rea M.C."/>
            <person name="O'Sullivan O."/>
            <person name="Ritari J."/>
            <person name="Douillard F.P."/>
            <person name="Paul Ross R."/>
            <person name="Yang R."/>
            <person name="Briner A.E."/>
            <person name="Felis G.E."/>
            <person name="de Vos W.M."/>
            <person name="Barrangou R."/>
            <person name="Klaenhammer T.R."/>
            <person name="Caufield P.W."/>
            <person name="Cui Y."/>
            <person name="Zhang H."/>
            <person name="O'Toole P.W."/>
        </authorList>
    </citation>
    <scope>NUCLEOTIDE SEQUENCE [LARGE SCALE GENOMIC DNA]</scope>
    <source>
        <strain evidence="8 9">NBRC 103219</strain>
    </source>
</reference>
<evidence type="ECO:0000256" key="3">
    <source>
        <dbReference type="ARBA" id="ARBA00022679"/>
    </source>
</evidence>
<evidence type="ECO:0000256" key="4">
    <source>
        <dbReference type="ARBA" id="ARBA00022683"/>
    </source>
</evidence>
<dbReference type="PANTHER" id="PTHR34382">
    <property type="entry name" value="PTS SYSTEM N,N'-DIACETYLCHITOBIOSE-SPECIFIC EIIA COMPONENT"/>
    <property type="match status" value="1"/>
</dbReference>
<gene>
    <name evidence="8" type="ORF">IV66_GL001842</name>
</gene>
<evidence type="ECO:0000313" key="9">
    <source>
        <dbReference type="Proteomes" id="UP000051886"/>
    </source>
</evidence>
<keyword evidence="9" id="KW-1185">Reference proteome</keyword>
<keyword evidence="1" id="KW-0813">Transport</keyword>
<feature type="binding site" evidence="6">
    <location>
        <position position="90"/>
    </location>
    <ligand>
        <name>Mg(2+)</name>
        <dbReference type="ChEBI" id="CHEBI:18420"/>
        <note>ligand shared between all trimeric partners</note>
    </ligand>
</feature>
<evidence type="ECO:0000256" key="5">
    <source>
        <dbReference type="PIRSR" id="PIRSR000699-1"/>
    </source>
</evidence>
<keyword evidence="3" id="KW-0808">Transferase</keyword>